<keyword evidence="4" id="KW-1185">Reference proteome</keyword>
<dbReference type="Pfam" id="PF11241">
    <property type="entry name" value="DUF3043"/>
    <property type="match status" value="1"/>
</dbReference>
<feature type="compositionally biased region" description="Basic and acidic residues" evidence="1">
    <location>
        <begin position="42"/>
        <end position="52"/>
    </location>
</feature>
<name>A0A255H1R3_9ACTN</name>
<proteinExistence type="predicted"/>
<keyword evidence="2" id="KW-0812">Transmembrane</keyword>
<accession>A0A255H1R3</accession>
<evidence type="ECO:0000313" key="4">
    <source>
        <dbReference type="Proteomes" id="UP000216311"/>
    </source>
</evidence>
<evidence type="ECO:0000313" key="3">
    <source>
        <dbReference type="EMBL" id="OYO21635.1"/>
    </source>
</evidence>
<gene>
    <name evidence="3" type="ORF">CGZ93_10060</name>
</gene>
<dbReference type="InterPro" id="IPR021403">
    <property type="entry name" value="DUF3043"/>
</dbReference>
<dbReference type="EMBL" id="NMVQ01000013">
    <property type="protein sequence ID" value="OYO21635.1"/>
    <property type="molecule type" value="Genomic_DNA"/>
</dbReference>
<evidence type="ECO:0008006" key="5">
    <source>
        <dbReference type="Google" id="ProtNLM"/>
    </source>
</evidence>
<organism evidence="3 4">
    <name type="scientific">Enemella dayhoffiae</name>
    <dbReference type="NCBI Taxonomy" id="2016507"/>
    <lineage>
        <taxon>Bacteria</taxon>
        <taxon>Bacillati</taxon>
        <taxon>Actinomycetota</taxon>
        <taxon>Actinomycetes</taxon>
        <taxon>Propionibacteriales</taxon>
        <taxon>Propionibacteriaceae</taxon>
        <taxon>Enemella</taxon>
    </lineage>
</organism>
<dbReference type="RefSeq" id="WP_094364012.1">
    <property type="nucleotide sequence ID" value="NZ_NMVQ01000013.1"/>
</dbReference>
<feature type="compositionally biased region" description="Basic and acidic residues" evidence="1">
    <location>
        <begin position="59"/>
        <end position="85"/>
    </location>
</feature>
<evidence type="ECO:0000256" key="1">
    <source>
        <dbReference type="SAM" id="MobiDB-lite"/>
    </source>
</evidence>
<dbReference type="OrthoDB" id="5194448at2"/>
<keyword evidence="2" id="KW-0472">Membrane</keyword>
<evidence type="ECO:0000256" key="2">
    <source>
        <dbReference type="SAM" id="Phobius"/>
    </source>
</evidence>
<sequence length="194" mass="22057">MGLFRPYRKDVKSDPAVSDPEPTPEPLAKGPRKKDAPTPTRRQAEAARKERLNPTLSPKEARRQSAAANRERRMAAMEARDSTPEKQLMRDMVDARWNLGEFLLPAMVLMLALSFLQSVYPQMSMIALVAMYGFLALVLLDLFLLWGRYKKLLAQKHPGVSTKGKGLMMYGFNRSIQMRRLRMPKPTIARGTKL</sequence>
<reference evidence="3 4" key="1">
    <citation type="submission" date="2017-07" db="EMBL/GenBank/DDBJ databases">
        <title>Draft whole genome sequences of clinical Proprionibacteriaceae strains.</title>
        <authorList>
            <person name="Bernier A.-M."/>
            <person name="Bernard K."/>
            <person name="Domingo M.-C."/>
        </authorList>
    </citation>
    <scope>NUCLEOTIDE SEQUENCE [LARGE SCALE GENOMIC DNA]</scope>
    <source>
        <strain evidence="3 4">NML 130396</strain>
    </source>
</reference>
<keyword evidence="2" id="KW-1133">Transmembrane helix</keyword>
<feature type="region of interest" description="Disordered" evidence="1">
    <location>
        <begin position="1"/>
        <end position="85"/>
    </location>
</feature>
<protein>
    <recommendedName>
        <fullName evidence="5">DUF3043 domain-containing protein</fullName>
    </recommendedName>
</protein>
<comment type="caution">
    <text evidence="3">The sequence shown here is derived from an EMBL/GenBank/DDBJ whole genome shotgun (WGS) entry which is preliminary data.</text>
</comment>
<dbReference type="Proteomes" id="UP000216311">
    <property type="component" value="Unassembled WGS sequence"/>
</dbReference>
<feature type="transmembrane region" description="Helical" evidence="2">
    <location>
        <begin position="126"/>
        <end position="146"/>
    </location>
</feature>
<feature type="transmembrane region" description="Helical" evidence="2">
    <location>
        <begin position="99"/>
        <end position="120"/>
    </location>
</feature>
<dbReference type="AlphaFoldDB" id="A0A255H1R3"/>